<evidence type="ECO:0000313" key="1">
    <source>
        <dbReference type="EMBL" id="APZ92036.1"/>
    </source>
</evidence>
<dbReference type="EMBL" id="CP017641">
    <property type="protein sequence ID" value="APZ92036.1"/>
    <property type="molecule type" value="Genomic_DNA"/>
</dbReference>
<protein>
    <submittedName>
        <fullName evidence="1">Nickel uptake substrate-specific transmembrane region</fullName>
    </submittedName>
</protein>
<dbReference type="Proteomes" id="UP000187735">
    <property type="component" value="Chromosome"/>
</dbReference>
<sequence>MVQRIVLLMVVGVAFTHSIADAHYLWVKIDQGNGDHGTANIYFEHSAAAGDGHYLDPFLESKTTWIRTVAEIEPKRLSLVEKRAEPDKRWVETPLPAKNPRSVDSYWLFGVYQYGKTNVLLHYYARYLDVDSHEDLHELGRADQMALDMVPHDSGRKLELRVLWNGKPVPDSVVHVRGPKGYKHNFTTDKRGIVRLTIGEDGEYSFRTSFEEQKAGKHGEEQYESIRHTATLMMTLPLSE</sequence>
<dbReference type="KEGG" id="fmr:Fuma_01640"/>
<evidence type="ECO:0000313" key="2">
    <source>
        <dbReference type="Proteomes" id="UP000187735"/>
    </source>
</evidence>
<name>A0A1P8WD92_9PLAN</name>
<organism evidence="1 2">
    <name type="scientific">Fuerstiella marisgermanici</name>
    <dbReference type="NCBI Taxonomy" id="1891926"/>
    <lineage>
        <taxon>Bacteria</taxon>
        <taxon>Pseudomonadati</taxon>
        <taxon>Planctomycetota</taxon>
        <taxon>Planctomycetia</taxon>
        <taxon>Planctomycetales</taxon>
        <taxon>Planctomycetaceae</taxon>
        <taxon>Fuerstiella</taxon>
    </lineage>
</organism>
<keyword evidence="2" id="KW-1185">Reference proteome</keyword>
<reference evidence="1 2" key="1">
    <citation type="journal article" date="2016" name="Front. Microbiol.">
        <title>Fuerstia marisgermanicae gen. nov., sp. nov., an Unusual Member of the Phylum Planctomycetes from the German Wadden Sea.</title>
        <authorList>
            <person name="Kohn T."/>
            <person name="Heuer A."/>
            <person name="Jogler M."/>
            <person name="Vollmers J."/>
            <person name="Boedeker C."/>
            <person name="Bunk B."/>
            <person name="Rast P."/>
            <person name="Borchert D."/>
            <person name="Glockner I."/>
            <person name="Freese H.M."/>
            <person name="Klenk H.P."/>
            <person name="Overmann J."/>
            <person name="Kaster A.K."/>
            <person name="Rohde M."/>
            <person name="Wiegand S."/>
            <person name="Jogler C."/>
        </authorList>
    </citation>
    <scope>NUCLEOTIDE SEQUENCE [LARGE SCALE GENOMIC DNA]</scope>
    <source>
        <strain evidence="1 2">NH11</strain>
    </source>
</reference>
<dbReference type="RefSeq" id="WP_145944050.1">
    <property type="nucleotide sequence ID" value="NZ_CP017641.1"/>
</dbReference>
<dbReference type="OrthoDB" id="275928at2"/>
<dbReference type="AlphaFoldDB" id="A0A1P8WD92"/>
<dbReference type="STRING" id="1891926.Fuma_01640"/>
<keyword evidence="1" id="KW-0472">Membrane</keyword>
<keyword evidence="1" id="KW-0812">Transmembrane</keyword>
<gene>
    <name evidence="1" type="ORF">Fuma_01640</name>
</gene>
<proteinExistence type="predicted"/>
<accession>A0A1P8WD92</accession>